<feature type="transmembrane region" description="Helical" evidence="6">
    <location>
        <begin position="508"/>
        <end position="531"/>
    </location>
</feature>
<evidence type="ECO:0000256" key="4">
    <source>
        <dbReference type="ARBA" id="ARBA00023136"/>
    </source>
</evidence>
<gene>
    <name evidence="9" type="primary">LOC103514045</name>
</gene>
<organism evidence="8 9">
    <name type="scientific">Diaphorina citri</name>
    <name type="common">Asian citrus psyllid</name>
    <dbReference type="NCBI Taxonomy" id="121845"/>
    <lineage>
        <taxon>Eukaryota</taxon>
        <taxon>Metazoa</taxon>
        <taxon>Ecdysozoa</taxon>
        <taxon>Arthropoda</taxon>
        <taxon>Hexapoda</taxon>
        <taxon>Insecta</taxon>
        <taxon>Pterygota</taxon>
        <taxon>Neoptera</taxon>
        <taxon>Paraneoptera</taxon>
        <taxon>Hemiptera</taxon>
        <taxon>Sternorrhyncha</taxon>
        <taxon>Psylloidea</taxon>
        <taxon>Psyllidae</taxon>
        <taxon>Diaphorininae</taxon>
        <taxon>Diaphorina</taxon>
    </lineage>
</organism>
<dbReference type="RefSeq" id="XP_026682902.1">
    <property type="nucleotide sequence ID" value="XM_026827101.1"/>
</dbReference>
<feature type="transmembrane region" description="Helical" evidence="6">
    <location>
        <begin position="595"/>
        <end position="615"/>
    </location>
</feature>
<sequence length="693" mass="77242">MVVKSYTINDSREYIADNEVRGSNLSMGDTEAQRNEKTPPDDQYDPYANRNVKHPTSYGDSLFHMLKASLGTGILALPNAFKNVGYVTGVVGTLVIGLFCTYCIHLLVRAQYELCRRRKIPSLTYPQIAEVALSEGPQRFRWLSCACRPMKRHRSLTGHSKIPCLVFVVQFLCVSANEETSVFDHYYGDHDVRYYVLIIFLPLLLLCWVRNLKFLAPFSAFASGVTIVSFGITLYYVFTDIPSLKDRTVVAELKELPLFFGTVMFSMSAIGISYGYDSGAMLLDVSLDIRLKHLHTTFLCAVMVPNLELFISFNGALCLPFMSIGFPAIVDLLTFWDHHQGAGKVFFVLKNILVILIGLVGFVTGLNASFRIVSFGFLVVCELGASCIYVIFVAGNLKAVADQYYGDHDIRFYMLLIFFPILLLCWIRNLKLLAPFSTLATAITIASFGITLYYVFTDVPSISERNPGGNLKELPLFFGTVMFSMSAIGIIMPLENEMRSPSKFTSKLGVLNVAMLSIALIYTGFGFFGYLKYGPSTSGSVTLNLPAGDLLAQSVKVMLALAIFCTFALPQYIVYNIVWNCYLKTHMEKNSLATMWIYVLKTTICIITFAFAIMIPNLELFISLIGSLCLPFMAIGLPALTDLITFWSSHHGLSKALFITKHVVIFLIAVVGCYTGVQASVREILIEVFKVQM</sequence>
<dbReference type="PaxDb" id="121845-A0A3Q0J336"/>
<evidence type="ECO:0000256" key="6">
    <source>
        <dbReference type="SAM" id="Phobius"/>
    </source>
</evidence>
<keyword evidence="2 6" id="KW-0812">Transmembrane</keyword>
<accession>A0A3Q0J336</accession>
<dbReference type="GO" id="GO:0005774">
    <property type="term" value="C:vacuolar membrane"/>
    <property type="evidence" value="ECO:0007669"/>
    <property type="project" value="TreeGrafter"/>
</dbReference>
<feature type="transmembrane region" description="Helical" evidence="6">
    <location>
        <begin position="410"/>
        <end position="427"/>
    </location>
</feature>
<evidence type="ECO:0000259" key="7">
    <source>
        <dbReference type="Pfam" id="PF01490"/>
    </source>
</evidence>
<evidence type="ECO:0000256" key="5">
    <source>
        <dbReference type="SAM" id="MobiDB-lite"/>
    </source>
</evidence>
<feature type="transmembrane region" description="Helical" evidence="6">
    <location>
        <begin position="621"/>
        <end position="644"/>
    </location>
</feature>
<dbReference type="STRING" id="121845.A0A3Q0J336"/>
<feature type="domain" description="Amino acid transporter transmembrane" evidence="7">
    <location>
        <begin position="378"/>
        <end position="679"/>
    </location>
</feature>
<dbReference type="GeneID" id="103514045"/>
<feature type="region of interest" description="Disordered" evidence="5">
    <location>
        <begin position="23"/>
        <end position="50"/>
    </location>
</feature>
<evidence type="ECO:0000256" key="3">
    <source>
        <dbReference type="ARBA" id="ARBA00022989"/>
    </source>
</evidence>
<feature type="transmembrane region" description="Helical" evidence="6">
    <location>
        <begin position="551"/>
        <end position="574"/>
    </location>
</feature>
<reference evidence="9" key="1">
    <citation type="submission" date="2025-08" db="UniProtKB">
        <authorList>
            <consortium name="RefSeq"/>
        </authorList>
    </citation>
    <scope>IDENTIFICATION</scope>
</reference>
<feature type="transmembrane region" description="Helical" evidence="6">
    <location>
        <begin position="258"/>
        <end position="276"/>
    </location>
</feature>
<proteinExistence type="predicted"/>
<feature type="transmembrane region" description="Helical" evidence="6">
    <location>
        <begin position="439"/>
        <end position="456"/>
    </location>
</feature>
<feature type="transmembrane region" description="Helical" evidence="6">
    <location>
        <begin position="656"/>
        <end position="677"/>
    </location>
</feature>
<evidence type="ECO:0000256" key="2">
    <source>
        <dbReference type="ARBA" id="ARBA00022692"/>
    </source>
</evidence>
<dbReference type="PANTHER" id="PTHR22950:SF680">
    <property type="entry name" value="PROTON-COUPLED AMINO ACID TRANSPORTER 4-LIKE PROTEIN"/>
    <property type="match status" value="1"/>
</dbReference>
<evidence type="ECO:0000256" key="1">
    <source>
        <dbReference type="ARBA" id="ARBA00004141"/>
    </source>
</evidence>
<feature type="transmembrane region" description="Helical" evidence="6">
    <location>
        <begin position="342"/>
        <end position="363"/>
    </location>
</feature>
<dbReference type="InterPro" id="IPR013057">
    <property type="entry name" value="AA_transpt_TM"/>
</dbReference>
<feature type="transmembrane region" description="Helical" evidence="6">
    <location>
        <begin position="375"/>
        <end position="395"/>
    </location>
</feature>
<keyword evidence="3 6" id="KW-1133">Transmembrane helix</keyword>
<feature type="transmembrane region" description="Helical" evidence="6">
    <location>
        <begin position="84"/>
        <end position="108"/>
    </location>
</feature>
<dbReference type="GO" id="GO:0015179">
    <property type="term" value="F:L-amino acid transmembrane transporter activity"/>
    <property type="evidence" value="ECO:0007669"/>
    <property type="project" value="TreeGrafter"/>
</dbReference>
<feature type="transmembrane region" description="Helical" evidence="6">
    <location>
        <begin position="216"/>
        <end position="238"/>
    </location>
</feature>
<keyword evidence="8" id="KW-1185">Reference proteome</keyword>
<feature type="domain" description="Amino acid transporter transmembrane" evidence="7">
    <location>
        <begin position="55"/>
        <end position="266"/>
    </location>
</feature>
<dbReference type="AlphaFoldDB" id="A0A3Q0J336"/>
<dbReference type="PANTHER" id="PTHR22950">
    <property type="entry name" value="AMINO ACID TRANSPORTER"/>
    <property type="match status" value="1"/>
</dbReference>
<dbReference type="KEGG" id="dci:103514045"/>
<keyword evidence="4 6" id="KW-0472">Membrane</keyword>
<comment type="subcellular location">
    <subcellularLocation>
        <location evidence="1">Membrane</location>
        <topology evidence="1">Multi-pass membrane protein</topology>
    </subcellularLocation>
</comment>
<evidence type="ECO:0000313" key="8">
    <source>
        <dbReference type="Proteomes" id="UP000079169"/>
    </source>
</evidence>
<protein>
    <submittedName>
        <fullName evidence="9">Proton-coupled amino acid transporter-like protein CG1139</fullName>
    </submittedName>
</protein>
<feature type="transmembrane region" description="Helical" evidence="6">
    <location>
        <begin position="158"/>
        <end position="177"/>
    </location>
</feature>
<name>A0A3Q0J336_DIACI</name>
<feature type="domain" description="Amino acid transporter transmembrane" evidence="7">
    <location>
        <begin position="290"/>
        <end position="368"/>
    </location>
</feature>
<feature type="compositionally biased region" description="Basic and acidic residues" evidence="5">
    <location>
        <begin position="31"/>
        <end position="40"/>
    </location>
</feature>
<feature type="transmembrane region" description="Helical" evidence="6">
    <location>
        <begin position="476"/>
        <end position="496"/>
    </location>
</feature>
<evidence type="ECO:0000313" key="9">
    <source>
        <dbReference type="RefSeq" id="XP_026682902.1"/>
    </source>
</evidence>
<feature type="transmembrane region" description="Helical" evidence="6">
    <location>
        <begin position="297"/>
        <end position="322"/>
    </location>
</feature>
<feature type="transmembrane region" description="Helical" evidence="6">
    <location>
        <begin position="192"/>
        <end position="209"/>
    </location>
</feature>
<dbReference type="Proteomes" id="UP000079169">
    <property type="component" value="Unplaced"/>
</dbReference>
<dbReference type="Pfam" id="PF01490">
    <property type="entry name" value="Aa_trans"/>
    <property type="match status" value="3"/>
</dbReference>